<dbReference type="EMBL" id="MU004239">
    <property type="protein sequence ID" value="KAF2665947.1"/>
    <property type="molecule type" value="Genomic_DNA"/>
</dbReference>
<evidence type="ECO:0000256" key="1">
    <source>
        <dbReference type="SAM" id="MobiDB-lite"/>
    </source>
</evidence>
<gene>
    <name evidence="2" type="ORF">BT63DRAFT_427736</name>
</gene>
<dbReference type="OrthoDB" id="197676at2759"/>
<evidence type="ECO:0000313" key="2">
    <source>
        <dbReference type="EMBL" id="KAF2665947.1"/>
    </source>
</evidence>
<sequence length="385" mass="45792">MSAHLNLANQNFFRELCECNSDVDPAELRSRCLKGLENLDVSKLIESTTALVAGELQRARTAKQLRKIKQRDAAIRKLRRKQIRAKRRLARETTIHLDNPASDEDDTLVASIEQPTKSTLTQADLEFDYDRNRMRDRRLSPGRVNRPRHGDWDLTHDFKSKFSIPQPSLPSSSGDLSGDKQKSARSFPQEDFYDYLKYVDPAHHNYDLYACHRKGRDGSPSYDNAGYQLDWEKVDGWMKSDKKVSEMRFDNGKKTIAEQDRMNREERWAYSQNRLDTDNREMEYIFFSRGLPNAPVSDYEFYMRDRVSKDLGVPYHQVTIKTFQRWERRLERKMIDKPDWKRWWRRDPSDEDKAREHRMRMNAHLRKDVQTEWVNNHWVIVKDTD</sequence>
<name>A0A6A6U3E3_9PEZI</name>
<accession>A0A6A6U3E3</accession>
<dbReference type="Proteomes" id="UP000799302">
    <property type="component" value="Unassembled WGS sequence"/>
</dbReference>
<organism evidence="2 3">
    <name type="scientific">Microthyrium microscopicum</name>
    <dbReference type="NCBI Taxonomy" id="703497"/>
    <lineage>
        <taxon>Eukaryota</taxon>
        <taxon>Fungi</taxon>
        <taxon>Dikarya</taxon>
        <taxon>Ascomycota</taxon>
        <taxon>Pezizomycotina</taxon>
        <taxon>Dothideomycetes</taxon>
        <taxon>Dothideomycetes incertae sedis</taxon>
        <taxon>Microthyriales</taxon>
        <taxon>Microthyriaceae</taxon>
        <taxon>Microthyrium</taxon>
    </lineage>
</organism>
<proteinExistence type="predicted"/>
<evidence type="ECO:0000313" key="3">
    <source>
        <dbReference type="Proteomes" id="UP000799302"/>
    </source>
</evidence>
<protein>
    <submittedName>
        <fullName evidence="2">Uncharacterized protein</fullName>
    </submittedName>
</protein>
<reference evidence="2" key="1">
    <citation type="journal article" date="2020" name="Stud. Mycol.">
        <title>101 Dothideomycetes genomes: a test case for predicting lifestyles and emergence of pathogens.</title>
        <authorList>
            <person name="Haridas S."/>
            <person name="Albert R."/>
            <person name="Binder M."/>
            <person name="Bloem J."/>
            <person name="Labutti K."/>
            <person name="Salamov A."/>
            <person name="Andreopoulos B."/>
            <person name="Baker S."/>
            <person name="Barry K."/>
            <person name="Bills G."/>
            <person name="Bluhm B."/>
            <person name="Cannon C."/>
            <person name="Castanera R."/>
            <person name="Culley D."/>
            <person name="Daum C."/>
            <person name="Ezra D."/>
            <person name="Gonzalez J."/>
            <person name="Henrissat B."/>
            <person name="Kuo A."/>
            <person name="Liang C."/>
            <person name="Lipzen A."/>
            <person name="Lutzoni F."/>
            <person name="Magnuson J."/>
            <person name="Mondo S."/>
            <person name="Nolan M."/>
            <person name="Ohm R."/>
            <person name="Pangilinan J."/>
            <person name="Park H.-J."/>
            <person name="Ramirez L."/>
            <person name="Alfaro M."/>
            <person name="Sun H."/>
            <person name="Tritt A."/>
            <person name="Yoshinaga Y."/>
            <person name="Zwiers L.-H."/>
            <person name="Turgeon B."/>
            <person name="Goodwin S."/>
            <person name="Spatafora J."/>
            <person name="Crous P."/>
            <person name="Grigoriev I."/>
        </authorList>
    </citation>
    <scope>NUCLEOTIDE SEQUENCE</scope>
    <source>
        <strain evidence="2">CBS 115976</strain>
    </source>
</reference>
<dbReference type="AlphaFoldDB" id="A0A6A6U3E3"/>
<keyword evidence="3" id="KW-1185">Reference proteome</keyword>
<feature type="region of interest" description="Disordered" evidence="1">
    <location>
        <begin position="163"/>
        <end position="185"/>
    </location>
</feature>